<dbReference type="Proteomes" id="UP000186583">
    <property type="component" value="Unassembled WGS sequence"/>
</dbReference>
<dbReference type="PANTHER" id="PTHR24320">
    <property type="entry name" value="RETINOL DEHYDROGENASE"/>
    <property type="match status" value="1"/>
</dbReference>
<accession>A0A1Q8RAB5</accession>
<dbReference type="STRING" id="708187.A0A1Q8RAB5"/>
<dbReference type="PANTHER" id="PTHR24320:SF285">
    <property type="entry name" value="RETINOL DEHYDROGENASE 14"/>
    <property type="match status" value="1"/>
</dbReference>
<keyword evidence="4" id="KW-0812">Transmembrane</keyword>
<reference evidence="5 6" key="1">
    <citation type="submission" date="2016-11" db="EMBL/GenBank/DDBJ databases">
        <title>Draft Genome Assembly of Colletotrichum chlorophyti a pathogen of herbaceous plants.</title>
        <authorList>
            <person name="Gan P."/>
            <person name="Narusaka M."/>
            <person name="Tsushima A."/>
            <person name="Narusaka Y."/>
            <person name="Takano Y."/>
            <person name="Shirasu K."/>
        </authorList>
    </citation>
    <scope>NUCLEOTIDE SEQUENCE [LARGE SCALE GENOMIC DNA]</scope>
    <source>
        <strain evidence="5 6">NTL11</strain>
    </source>
</reference>
<evidence type="ECO:0000256" key="1">
    <source>
        <dbReference type="ARBA" id="ARBA00006484"/>
    </source>
</evidence>
<sequence>MPLEYASYILEVGPPEWVANNWWFIVKTTATIATLILVKLWIAGASNAAERDMHGRVIMITGGTSGIGASTVLELGKRGAQLILLTHTPVSDPFLVEYIGDVRAQTGNELIYAEQVDLSSLHSIRKFATKWIDNAPPRRLDMIILCAATITPAGQKKKQTKEGIEETWMVNYLSNFHLLSILSPAIKAQPFDRDVRIIFTTCSSYIGAPSLKEDINQETWSSGRAYKRSKLALMVFGQAFQKHLDTYKRPDGLPMNSRVFFVDPGFSRTPGMRRWLTRGTLWGLFTYLAAYVVPWFLLKSPGQGAQSILYAAMEPSLIRAGGGKLVKECRVVDFARNDVNDEAIAKQLWEESDKLIEKTEKEQASVRTRQKKAEEELARQEKEAEKVKEVESLVEAIKKGKESQKSKGKKKTKKDS</sequence>
<gene>
    <name evidence="5" type="ORF">CCHL11_07293</name>
</gene>
<dbReference type="GO" id="GO:0016491">
    <property type="term" value="F:oxidoreductase activity"/>
    <property type="evidence" value="ECO:0007669"/>
    <property type="project" value="UniProtKB-KW"/>
</dbReference>
<keyword evidence="4" id="KW-1133">Transmembrane helix</keyword>
<keyword evidence="2" id="KW-0560">Oxidoreductase</keyword>
<evidence type="ECO:0000256" key="3">
    <source>
        <dbReference type="SAM" id="MobiDB-lite"/>
    </source>
</evidence>
<evidence type="ECO:0000256" key="2">
    <source>
        <dbReference type="ARBA" id="ARBA00023002"/>
    </source>
</evidence>
<evidence type="ECO:0000313" key="5">
    <source>
        <dbReference type="EMBL" id="OLN81282.1"/>
    </source>
</evidence>
<dbReference type="Gene3D" id="3.40.50.720">
    <property type="entry name" value="NAD(P)-binding Rossmann-like Domain"/>
    <property type="match status" value="1"/>
</dbReference>
<dbReference type="Pfam" id="PF00106">
    <property type="entry name" value="adh_short"/>
    <property type="match status" value="1"/>
</dbReference>
<name>A0A1Q8RAB5_9PEZI</name>
<dbReference type="OrthoDB" id="191979at2759"/>
<dbReference type="EMBL" id="MPGH01000257">
    <property type="protein sequence ID" value="OLN81282.1"/>
    <property type="molecule type" value="Genomic_DNA"/>
</dbReference>
<keyword evidence="6" id="KW-1185">Reference proteome</keyword>
<evidence type="ECO:0000313" key="6">
    <source>
        <dbReference type="Proteomes" id="UP000186583"/>
    </source>
</evidence>
<evidence type="ECO:0000256" key="4">
    <source>
        <dbReference type="SAM" id="Phobius"/>
    </source>
</evidence>
<dbReference type="SUPFAM" id="SSF51735">
    <property type="entry name" value="NAD(P)-binding Rossmann-fold domains"/>
    <property type="match status" value="1"/>
</dbReference>
<feature type="transmembrane region" description="Helical" evidence="4">
    <location>
        <begin position="22"/>
        <end position="42"/>
    </location>
</feature>
<dbReference type="AlphaFoldDB" id="A0A1Q8RAB5"/>
<feature type="transmembrane region" description="Helical" evidence="4">
    <location>
        <begin position="281"/>
        <end position="298"/>
    </location>
</feature>
<feature type="compositionally biased region" description="Basic and acidic residues" evidence="3">
    <location>
        <begin position="371"/>
        <end position="381"/>
    </location>
</feature>
<dbReference type="InterPro" id="IPR036291">
    <property type="entry name" value="NAD(P)-bd_dom_sf"/>
</dbReference>
<dbReference type="InterPro" id="IPR002347">
    <property type="entry name" value="SDR_fam"/>
</dbReference>
<organism evidence="5 6">
    <name type="scientific">Colletotrichum chlorophyti</name>
    <dbReference type="NCBI Taxonomy" id="708187"/>
    <lineage>
        <taxon>Eukaryota</taxon>
        <taxon>Fungi</taxon>
        <taxon>Dikarya</taxon>
        <taxon>Ascomycota</taxon>
        <taxon>Pezizomycotina</taxon>
        <taxon>Sordariomycetes</taxon>
        <taxon>Hypocreomycetidae</taxon>
        <taxon>Glomerellales</taxon>
        <taxon>Glomerellaceae</taxon>
        <taxon>Colletotrichum</taxon>
    </lineage>
</organism>
<protein>
    <submittedName>
        <fullName evidence="5">Putative oxidoreductase C19A8.06</fullName>
    </submittedName>
</protein>
<proteinExistence type="inferred from homology"/>
<comment type="caution">
    <text evidence="5">The sequence shown here is derived from an EMBL/GenBank/DDBJ whole genome shotgun (WGS) entry which is preliminary data.</text>
</comment>
<feature type="region of interest" description="Disordered" evidence="3">
    <location>
        <begin position="360"/>
        <end position="381"/>
    </location>
</feature>
<keyword evidence="4" id="KW-0472">Membrane</keyword>
<comment type="similarity">
    <text evidence="1">Belongs to the short-chain dehydrogenases/reductases (SDR) family.</text>
</comment>